<name>A0A6J3Q488_TURTR</name>
<feature type="transmembrane region" description="Helical" evidence="2">
    <location>
        <begin position="192"/>
        <end position="214"/>
    </location>
</feature>
<dbReference type="InParanoid" id="A0A6J3Q488"/>
<dbReference type="AlphaFoldDB" id="A0A6J3Q488"/>
<feature type="transmembrane region" description="Helical" evidence="2">
    <location>
        <begin position="267"/>
        <end position="288"/>
    </location>
</feature>
<feature type="region of interest" description="Disordered" evidence="1">
    <location>
        <begin position="1"/>
        <end position="83"/>
    </location>
</feature>
<evidence type="ECO:0000313" key="4">
    <source>
        <dbReference type="RefSeq" id="XP_033697166.1"/>
    </source>
</evidence>
<feature type="transmembrane region" description="Helical" evidence="2">
    <location>
        <begin position="168"/>
        <end position="186"/>
    </location>
</feature>
<dbReference type="RefSeq" id="XP_033697166.1">
    <property type="nucleotide sequence ID" value="XM_033841275.1"/>
</dbReference>
<reference evidence="4" key="1">
    <citation type="submission" date="2025-08" db="UniProtKB">
        <authorList>
            <consortium name="RefSeq"/>
        </authorList>
    </citation>
    <scope>IDENTIFICATION</scope>
    <source>
        <tissue evidence="4">Spleen</tissue>
    </source>
</reference>
<evidence type="ECO:0000313" key="3">
    <source>
        <dbReference type="Proteomes" id="UP000245320"/>
    </source>
</evidence>
<gene>
    <name evidence="4" type="primary">LOC109551328</name>
</gene>
<protein>
    <submittedName>
        <fullName evidence="4">Uncharacterized protein LOC109551328</fullName>
    </submittedName>
</protein>
<evidence type="ECO:0000256" key="1">
    <source>
        <dbReference type="SAM" id="MobiDB-lite"/>
    </source>
</evidence>
<proteinExistence type="predicted"/>
<keyword evidence="2" id="KW-0472">Membrane</keyword>
<organism evidence="3 4">
    <name type="scientific">Tursiops truncatus</name>
    <name type="common">Atlantic bottle-nosed dolphin</name>
    <name type="synonym">Delphinus truncatus</name>
    <dbReference type="NCBI Taxonomy" id="9739"/>
    <lineage>
        <taxon>Eukaryota</taxon>
        <taxon>Metazoa</taxon>
        <taxon>Chordata</taxon>
        <taxon>Craniata</taxon>
        <taxon>Vertebrata</taxon>
        <taxon>Euteleostomi</taxon>
        <taxon>Mammalia</taxon>
        <taxon>Eutheria</taxon>
        <taxon>Laurasiatheria</taxon>
        <taxon>Artiodactyla</taxon>
        <taxon>Whippomorpha</taxon>
        <taxon>Cetacea</taxon>
        <taxon>Odontoceti</taxon>
        <taxon>Delphinidae</taxon>
        <taxon>Tursiops</taxon>
    </lineage>
</organism>
<keyword evidence="3" id="KW-1185">Reference proteome</keyword>
<keyword evidence="2" id="KW-1133">Transmembrane helix</keyword>
<evidence type="ECO:0000256" key="2">
    <source>
        <dbReference type="SAM" id="Phobius"/>
    </source>
</evidence>
<accession>A0A6J3Q488</accession>
<keyword evidence="2" id="KW-0812">Transmembrane</keyword>
<dbReference type="Proteomes" id="UP000245320">
    <property type="component" value="Chromosome 15"/>
</dbReference>
<sequence>MSRSSRPWRWAPWPEPKAPEVPGRPWPLRLARPPTKEKKAQPRNIRKQQIAPKKKPQPRPCSGRFCSRKSSTHAGLRTERTGKVRSGRWALSALIFSSPDPHTAPLKPRKASNRSSSSLESVSHSIQILLVAPAPAPTPPPSAPSAAPSSAPPAAVAAATSRPRASSWASGTFFFFFFFSFFFFFFCIFSNFFLSFSFFFSSFLLCSSSFLSIFRRSFSVSNFSEDASCSGFLGGFSVSPFFRGARGSASAAATAAASAATSAAANAVFLSLSTAQALIFMAIFSMVARPPRGAWLSPGPGALLAPGLGLAGPRAPRVGGIGCDPRCAAPGPRSAAAGLRSGCWAGCLRVSAKKG</sequence>